<dbReference type="EMBL" id="MU276022">
    <property type="protein sequence ID" value="KAI0043340.1"/>
    <property type="molecule type" value="Genomic_DNA"/>
</dbReference>
<comment type="caution">
    <text evidence="1">The sequence shown here is derived from an EMBL/GenBank/DDBJ whole genome shotgun (WGS) entry which is preliminary data.</text>
</comment>
<protein>
    <submittedName>
        <fullName evidence="1">Ubiquitin carboxyl-terminal hydrolase 14</fullName>
    </submittedName>
</protein>
<evidence type="ECO:0000313" key="2">
    <source>
        <dbReference type="Proteomes" id="UP000814033"/>
    </source>
</evidence>
<reference evidence="1" key="1">
    <citation type="submission" date="2021-02" db="EMBL/GenBank/DDBJ databases">
        <authorList>
            <consortium name="DOE Joint Genome Institute"/>
            <person name="Ahrendt S."/>
            <person name="Looney B.P."/>
            <person name="Miyauchi S."/>
            <person name="Morin E."/>
            <person name="Drula E."/>
            <person name="Courty P.E."/>
            <person name="Chicoki N."/>
            <person name="Fauchery L."/>
            <person name="Kohler A."/>
            <person name="Kuo A."/>
            <person name="Labutti K."/>
            <person name="Pangilinan J."/>
            <person name="Lipzen A."/>
            <person name="Riley R."/>
            <person name="Andreopoulos W."/>
            <person name="He G."/>
            <person name="Johnson J."/>
            <person name="Barry K.W."/>
            <person name="Grigoriev I.V."/>
            <person name="Nagy L."/>
            <person name="Hibbett D."/>
            <person name="Henrissat B."/>
            <person name="Matheny P.B."/>
            <person name="Labbe J."/>
            <person name="Martin F."/>
        </authorList>
    </citation>
    <scope>NUCLEOTIDE SEQUENCE</scope>
    <source>
        <strain evidence="1">FP105234-sp</strain>
    </source>
</reference>
<proteinExistence type="predicted"/>
<dbReference type="Proteomes" id="UP000814033">
    <property type="component" value="Unassembled WGS sequence"/>
</dbReference>
<evidence type="ECO:0000313" key="1">
    <source>
        <dbReference type="EMBL" id="KAI0043340.1"/>
    </source>
</evidence>
<keyword evidence="1" id="KW-0378">Hydrolase</keyword>
<keyword evidence="2" id="KW-1185">Reference proteome</keyword>
<gene>
    <name evidence="1" type="ORF">FA95DRAFT_1590509</name>
</gene>
<accession>A0ACB8RH54</accession>
<organism evidence="1 2">
    <name type="scientific">Auriscalpium vulgare</name>
    <dbReference type="NCBI Taxonomy" id="40419"/>
    <lineage>
        <taxon>Eukaryota</taxon>
        <taxon>Fungi</taxon>
        <taxon>Dikarya</taxon>
        <taxon>Basidiomycota</taxon>
        <taxon>Agaricomycotina</taxon>
        <taxon>Agaricomycetes</taxon>
        <taxon>Russulales</taxon>
        <taxon>Auriscalpiaceae</taxon>
        <taxon>Auriscalpium</taxon>
    </lineage>
</organism>
<sequence length="805" mass="87701">MAAAGLDLGELTRLQPPKLSQAVHREECTQCFDNQDGPLGVDVCLTCFNGGCLSEERHHARTHFEKTGHSFTLNIKRRPKPSSKRGDGEEPPTKMTKLAIVEDREEDKYEHKTIFKDWKSDPVNGAEVPGASADSFVRSLVDGVMTSLSSARQSEVKAWEEEIAPCEHTLTLEQIVSGPISASGLAHCTQCDLKENLWLCLTCGSLGCGRQQYGGFGGNGHGLKHFEESGHPVSVKLGTITPEGGADIYCYSCNDAMLDPGLAAHLANFGINVQTQTKTEKSMTELQIEQNLKFDFSLTDESGNALEPVFGPGLTGLANLGNSCYMASVLQAIFSLAPFQHRYFSDVAKHWSTCTEVLPANCIDCQMHKIADGLLSGRYSHPRTSPTDPKATSPLAHDSPTPVFQEGVRPATFKALIGKGHEEFATMRQQDSEEFLTHLLTVLRRHAHAQKTGSAEPTETFAFGLEQRLQCGECRGVRYRVDTQDVVSVPVPAREKGKDADGKVLYEDVALTSALDLVTGVEGLEYKCPRCQKNVIATKQSKFATFPETLVLHAKKFQLVNWVPAKLDIPVILPENDILQLDHYLGKGLQSGEEELPEEQAHAASLPEFNAAALSQLEVMGFPLIRCQKALLATGNSDPEAAMEWLFAHMEDPDIDAPIDLGGSAGSKGPEPSAEQIGMLVDMGFTSAQGRKALLETNGDPERAVEWLFSHPDDTGEDTPSSAAPTKSTTVTAAPPGGSPTLPARYRLKAFISHKGPSVHSGHYVAHIREGEQWVLFNDEKVVKADKESVQNLKALAYLYVFEKV</sequence>
<name>A0ACB8RH54_9AGAM</name>
<reference evidence="1" key="2">
    <citation type="journal article" date="2022" name="New Phytol.">
        <title>Evolutionary transition to the ectomycorrhizal habit in the genomes of a hyperdiverse lineage of mushroom-forming fungi.</title>
        <authorList>
            <person name="Looney B."/>
            <person name="Miyauchi S."/>
            <person name="Morin E."/>
            <person name="Drula E."/>
            <person name="Courty P.E."/>
            <person name="Kohler A."/>
            <person name="Kuo A."/>
            <person name="LaButti K."/>
            <person name="Pangilinan J."/>
            <person name="Lipzen A."/>
            <person name="Riley R."/>
            <person name="Andreopoulos W."/>
            <person name="He G."/>
            <person name="Johnson J."/>
            <person name="Nolan M."/>
            <person name="Tritt A."/>
            <person name="Barry K.W."/>
            <person name="Grigoriev I.V."/>
            <person name="Nagy L.G."/>
            <person name="Hibbett D."/>
            <person name="Henrissat B."/>
            <person name="Matheny P.B."/>
            <person name="Labbe J."/>
            <person name="Martin F.M."/>
        </authorList>
    </citation>
    <scope>NUCLEOTIDE SEQUENCE</scope>
    <source>
        <strain evidence="1">FP105234-sp</strain>
    </source>
</reference>